<organism evidence="8 9">
    <name type="scientific">Devosia limi DSM 17137</name>
    <dbReference type="NCBI Taxonomy" id="1121477"/>
    <lineage>
        <taxon>Bacteria</taxon>
        <taxon>Pseudomonadati</taxon>
        <taxon>Pseudomonadota</taxon>
        <taxon>Alphaproteobacteria</taxon>
        <taxon>Hyphomicrobiales</taxon>
        <taxon>Devosiaceae</taxon>
        <taxon>Devosia</taxon>
    </lineage>
</organism>
<evidence type="ECO:0000259" key="7">
    <source>
        <dbReference type="PROSITE" id="PS50850"/>
    </source>
</evidence>
<dbReference type="PROSITE" id="PS50850">
    <property type="entry name" value="MFS"/>
    <property type="match status" value="1"/>
</dbReference>
<dbReference type="STRING" id="1121477.SAMN02745223_01683"/>
<dbReference type="InterPro" id="IPR036259">
    <property type="entry name" value="MFS_trans_sf"/>
</dbReference>
<feature type="transmembrane region" description="Helical" evidence="6">
    <location>
        <begin position="58"/>
        <end position="79"/>
    </location>
</feature>
<evidence type="ECO:0000313" key="9">
    <source>
        <dbReference type="Proteomes" id="UP000033608"/>
    </source>
</evidence>
<gene>
    <name evidence="8" type="ORF">VW29_08895</name>
</gene>
<evidence type="ECO:0000256" key="3">
    <source>
        <dbReference type="ARBA" id="ARBA00022692"/>
    </source>
</evidence>
<keyword evidence="4 6" id="KW-1133">Transmembrane helix</keyword>
<dbReference type="InterPro" id="IPR020846">
    <property type="entry name" value="MFS_dom"/>
</dbReference>
<feature type="transmembrane region" description="Helical" evidence="6">
    <location>
        <begin position="307"/>
        <end position="324"/>
    </location>
</feature>
<feature type="domain" description="Major facilitator superfamily (MFS) profile" evidence="7">
    <location>
        <begin position="20"/>
        <end position="394"/>
    </location>
</feature>
<dbReference type="EMBL" id="LAJF01000062">
    <property type="protein sequence ID" value="KKB85021.1"/>
    <property type="molecule type" value="Genomic_DNA"/>
</dbReference>
<dbReference type="CDD" id="cd17324">
    <property type="entry name" value="MFS_NepI_like"/>
    <property type="match status" value="1"/>
</dbReference>
<protein>
    <submittedName>
        <fullName evidence="8">MFS transporter</fullName>
    </submittedName>
</protein>
<keyword evidence="9" id="KW-1185">Reference proteome</keyword>
<feature type="transmembrane region" description="Helical" evidence="6">
    <location>
        <begin position="282"/>
        <end position="301"/>
    </location>
</feature>
<dbReference type="PATRIC" id="fig|1121477.3.peg.2879"/>
<feature type="transmembrane region" description="Helical" evidence="6">
    <location>
        <begin position="216"/>
        <end position="237"/>
    </location>
</feature>
<keyword evidence="3 6" id="KW-0812">Transmembrane</keyword>
<dbReference type="PANTHER" id="PTHR43124">
    <property type="entry name" value="PURINE EFFLUX PUMP PBUE"/>
    <property type="match status" value="1"/>
</dbReference>
<feature type="transmembrane region" description="Helical" evidence="6">
    <location>
        <begin position="345"/>
        <end position="366"/>
    </location>
</feature>
<evidence type="ECO:0000313" key="8">
    <source>
        <dbReference type="EMBL" id="KKB85021.1"/>
    </source>
</evidence>
<evidence type="ECO:0000256" key="1">
    <source>
        <dbReference type="ARBA" id="ARBA00004651"/>
    </source>
</evidence>
<evidence type="ECO:0000256" key="5">
    <source>
        <dbReference type="ARBA" id="ARBA00023136"/>
    </source>
</evidence>
<dbReference type="GO" id="GO:0022857">
    <property type="term" value="F:transmembrane transporter activity"/>
    <property type="evidence" value="ECO:0007669"/>
    <property type="project" value="InterPro"/>
</dbReference>
<dbReference type="AlphaFoldDB" id="A0A0F5LRW4"/>
<feature type="transmembrane region" description="Helical" evidence="6">
    <location>
        <begin position="372"/>
        <end position="391"/>
    </location>
</feature>
<comment type="subcellular location">
    <subcellularLocation>
        <location evidence="1">Cell membrane</location>
        <topology evidence="1">Multi-pass membrane protein</topology>
    </subcellularLocation>
</comment>
<dbReference type="GO" id="GO:0005886">
    <property type="term" value="C:plasma membrane"/>
    <property type="evidence" value="ECO:0007669"/>
    <property type="project" value="UniProtKB-SubCell"/>
</dbReference>
<dbReference type="PANTHER" id="PTHR43124:SF3">
    <property type="entry name" value="CHLORAMPHENICOL EFFLUX PUMP RV0191"/>
    <property type="match status" value="1"/>
</dbReference>
<feature type="transmembrane region" description="Helical" evidence="6">
    <location>
        <begin position="252"/>
        <end position="275"/>
    </location>
</feature>
<comment type="caution">
    <text evidence="8">The sequence shown here is derived from an EMBL/GenBank/DDBJ whole genome shotgun (WGS) entry which is preliminary data.</text>
</comment>
<feature type="transmembrane region" description="Helical" evidence="6">
    <location>
        <begin position="20"/>
        <end position="46"/>
    </location>
</feature>
<proteinExistence type="predicted"/>
<feature type="transmembrane region" description="Helical" evidence="6">
    <location>
        <begin position="176"/>
        <end position="195"/>
    </location>
</feature>
<evidence type="ECO:0000256" key="4">
    <source>
        <dbReference type="ARBA" id="ARBA00022989"/>
    </source>
</evidence>
<dbReference type="InterPro" id="IPR050189">
    <property type="entry name" value="MFS_Efflux_Transporters"/>
</dbReference>
<feature type="transmembrane region" description="Helical" evidence="6">
    <location>
        <begin position="86"/>
        <end position="105"/>
    </location>
</feature>
<reference evidence="8 9" key="1">
    <citation type="submission" date="2015-03" db="EMBL/GenBank/DDBJ databases">
        <authorList>
            <person name="Hassan Y.I."/>
            <person name="Lepp D."/>
            <person name="Zhou T."/>
        </authorList>
    </citation>
    <scope>NUCLEOTIDE SEQUENCE [LARGE SCALE GENOMIC DNA]</scope>
    <source>
        <strain evidence="8 9">DSM 17137</strain>
    </source>
</reference>
<feature type="transmembrane region" description="Helical" evidence="6">
    <location>
        <begin position="111"/>
        <end position="136"/>
    </location>
</feature>
<keyword evidence="5 6" id="KW-0472">Membrane</keyword>
<evidence type="ECO:0000256" key="2">
    <source>
        <dbReference type="ARBA" id="ARBA00022475"/>
    </source>
</evidence>
<name>A0A0F5LRW4_9HYPH</name>
<accession>A0A0F5LRW4</accession>
<dbReference type="SUPFAM" id="SSF103473">
    <property type="entry name" value="MFS general substrate transporter"/>
    <property type="match status" value="1"/>
</dbReference>
<dbReference type="InterPro" id="IPR011701">
    <property type="entry name" value="MFS"/>
</dbReference>
<dbReference type="Pfam" id="PF07690">
    <property type="entry name" value="MFS_1"/>
    <property type="match status" value="1"/>
</dbReference>
<keyword evidence="2" id="KW-1003">Cell membrane</keyword>
<dbReference type="Gene3D" id="1.20.1250.20">
    <property type="entry name" value="MFS general substrate transporter like domains"/>
    <property type="match status" value="2"/>
</dbReference>
<feature type="transmembrane region" description="Helical" evidence="6">
    <location>
        <begin position="148"/>
        <end position="170"/>
    </location>
</feature>
<evidence type="ECO:0000256" key="6">
    <source>
        <dbReference type="SAM" id="Phobius"/>
    </source>
</evidence>
<sequence>MSQDIGLDAGPLAHIKVVPVLLALAMGGFAIGTTEFAAMSLLPYIAAGLQVDEPTASHAVSAYALGVVVGAPLIAVFAARFSRRLTLIWLMAAFALANILSAMAPSYGWLLLFRFISGLPHGAYFGVAALVAASLVPQHQRTQAVAKVMLGLTVANIIGVPVATALGQALGWRFGFAITGFLALVTCVMVFALAPRDPARPGASPLRELGALRRRQVWLTLAVGAVGFGGIFAVYAYTSTILLEVTMAPPTVIPIVMAIFGVGMTLGTLGSAWAADRALMPTAAGLLIASVIILGAFPFLAGNVYTLAAGVFLVGVTSSLGTVLQTRLMDVAQDAQTLAAALNHGAFNVANALGPWLGGMAILAGFGFTSVAWVGAGLSSLGLVVLGIAVWDERRSRKA</sequence>
<dbReference type="Proteomes" id="UP000033608">
    <property type="component" value="Unassembled WGS sequence"/>
</dbReference>